<keyword evidence="3" id="KW-1185">Reference proteome</keyword>
<accession>A0A069PL83</accession>
<dbReference type="EMBL" id="JFHC01000111">
    <property type="protein sequence ID" value="KDR38066.1"/>
    <property type="molecule type" value="Genomic_DNA"/>
</dbReference>
<feature type="signal peptide" evidence="1">
    <location>
        <begin position="1"/>
        <end position="26"/>
    </location>
</feature>
<evidence type="ECO:0000313" key="3">
    <source>
        <dbReference type="Proteomes" id="UP000027466"/>
    </source>
</evidence>
<organism evidence="2 3">
    <name type="scientific">Caballeronia glathei</name>
    <dbReference type="NCBI Taxonomy" id="60547"/>
    <lineage>
        <taxon>Bacteria</taxon>
        <taxon>Pseudomonadati</taxon>
        <taxon>Pseudomonadota</taxon>
        <taxon>Betaproteobacteria</taxon>
        <taxon>Burkholderiales</taxon>
        <taxon>Burkholderiaceae</taxon>
        <taxon>Caballeronia</taxon>
    </lineage>
</organism>
<evidence type="ECO:0000313" key="2">
    <source>
        <dbReference type="EMBL" id="KDR38066.1"/>
    </source>
</evidence>
<evidence type="ECO:0000256" key="1">
    <source>
        <dbReference type="SAM" id="SignalP"/>
    </source>
</evidence>
<name>A0A069PL83_9BURK</name>
<dbReference type="Proteomes" id="UP000027466">
    <property type="component" value="Unassembled WGS sequence"/>
</dbReference>
<feature type="chain" id="PRO_5001667309" evidence="1">
    <location>
        <begin position="27"/>
        <end position="252"/>
    </location>
</feature>
<dbReference type="AlphaFoldDB" id="A0A069PL83"/>
<dbReference type="RefSeq" id="WP_035935948.1">
    <property type="nucleotide sequence ID" value="NZ_CADFFX010000005.1"/>
</dbReference>
<proteinExistence type="predicted"/>
<protein>
    <submittedName>
        <fullName evidence="2">RNA-binding protein</fullName>
    </submittedName>
</protein>
<gene>
    <name evidence="2" type="ORF">BG61_04295</name>
</gene>
<reference evidence="2 3" key="1">
    <citation type="submission" date="2014-03" db="EMBL/GenBank/DDBJ databases">
        <title>Draft Genome Sequences of Four Burkholderia Strains.</title>
        <authorList>
            <person name="Liu X.Y."/>
            <person name="Li C.X."/>
            <person name="Xu J.H."/>
        </authorList>
    </citation>
    <scope>NUCLEOTIDE SEQUENCE [LARGE SCALE GENOMIC DNA]</scope>
    <source>
        <strain evidence="2 3">DSM 50014</strain>
    </source>
</reference>
<keyword evidence="1" id="KW-0732">Signal</keyword>
<comment type="caution">
    <text evidence="2">The sequence shown here is derived from an EMBL/GenBank/DDBJ whole genome shotgun (WGS) entry which is preliminary data.</text>
</comment>
<dbReference type="STRING" id="60547.GCA_000751215_04638"/>
<sequence length="252" mass="25031">MSPHVLRRAMHGVCCVALAAAPLQHAHAWMRAGAWGGHASGGAGGWNYAGARGTTASGGSGSWSASGYRGGTASGGGGAWSGTDYRGGTASGGDGSWHGTGAYGGTASGGEGTWHATNSYGTTYRGGYDTYHGGYYAGYHPPTVINHYSTSCYNCGGWNTGNAWAAGVAGLAAGATIGAAAASANTANAYAAGVAAGAAAQPVYVMNSVYPALPAGCTYSYMVGSAYYHCGAAWFSPYYGANGMYYRVVAGP</sequence>